<dbReference type="Pfam" id="PF01345">
    <property type="entry name" value="DUF11"/>
    <property type="match status" value="3"/>
</dbReference>
<feature type="region of interest" description="Disordered" evidence="4">
    <location>
        <begin position="881"/>
        <end position="905"/>
    </location>
</feature>
<dbReference type="RefSeq" id="WP_012933761.1">
    <property type="nucleotide sequence ID" value="NC_013739.1"/>
</dbReference>
<evidence type="ECO:0000313" key="8">
    <source>
        <dbReference type="EMBL" id="ADB50710.1"/>
    </source>
</evidence>
<evidence type="ECO:0000259" key="7">
    <source>
        <dbReference type="Pfam" id="PF17210"/>
    </source>
</evidence>
<evidence type="ECO:0000256" key="5">
    <source>
        <dbReference type="SAM" id="SignalP"/>
    </source>
</evidence>
<dbReference type="SUPFAM" id="SSF117074">
    <property type="entry name" value="Hypothetical protein PA1324"/>
    <property type="match status" value="2"/>
</dbReference>
<dbReference type="InterPro" id="IPR051172">
    <property type="entry name" value="Chlamydia_OmcB"/>
</dbReference>
<dbReference type="KEGG" id="cwo:Cwoe_2285"/>
<reference evidence="8 9" key="1">
    <citation type="journal article" date="2010" name="Stand. Genomic Sci.">
        <title>Complete genome sequence of Conexibacter woesei type strain (ID131577).</title>
        <authorList>
            <person name="Pukall R."/>
            <person name="Lapidus A."/>
            <person name="Glavina Del Rio T."/>
            <person name="Copeland A."/>
            <person name="Tice H."/>
            <person name="Cheng J.-F."/>
            <person name="Lucas S."/>
            <person name="Chen F."/>
            <person name="Nolan M."/>
            <person name="Bruce D."/>
            <person name="Goodwin L."/>
            <person name="Pitluck S."/>
            <person name="Mavromatis K."/>
            <person name="Ivanova N."/>
            <person name="Ovchinnikova G."/>
            <person name="Pati A."/>
            <person name="Chen A."/>
            <person name="Palaniappan K."/>
            <person name="Land M."/>
            <person name="Hauser L."/>
            <person name="Chang Y.-J."/>
            <person name="Jeffries C.D."/>
            <person name="Chain P."/>
            <person name="Meincke L."/>
            <person name="Sims D."/>
            <person name="Brettin T."/>
            <person name="Detter J.C."/>
            <person name="Rohde M."/>
            <person name="Goeker M."/>
            <person name="Bristow J."/>
            <person name="Eisen J.A."/>
            <person name="Markowitz V."/>
            <person name="Kyrpides N.C."/>
            <person name="Klenk H.-P."/>
            <person name="Hugenholtz P."/>
        </authorList>
    </citation>
    <scope>NUCLEOTIDE SEQUENCE [LARGE SCALE GENOMIC DNA]</scope>
    <source>
        <strain evidence="9">DSM 14684 / CIP 108061 / JCM 11494 / NBRC 100937 / ID131577</strain>
    </source>
</reference>
<dbReference type="GO" id="GO:0005576">
    <property type="term" value="C:extracellular region"/>
    <property type="evidence" value="ECO:0007669"/>
    <property type="project" value="UniProtKB-SubCell"/>
</dbReference>
<dbReference type="InterPro" id="IPR013783">
    <property type="entry name" value="Ig-like_fold"/>
</dbReference>
<gene>
    <name evidence="8" type="ordered locus">Cwoe_2285</name>
</gene>
<reference evidence="9" key="2">
    <citation type="submission" date="2010-01" db="EMBL/GenBank/DDBJ databases">
        <title>The complete genome of Conexibacter woesei DSM 14684.</title>
        <authorList>
            <consortium name="US DOE Joint Genome Institute (JGI-PGF)"/>
            <person name="Lucas S."/>
            <person name="Copeland A."/>
            <person name="Lapidus A."/>
            <person name="Glavina del Rio T."/>
            <person name="Dalin E."/>
            <person name="Tice H."/>
            <person name="Bruce D."/>
            <person name="Goodwin L."/>
            <person name="Pitluck S."/>
            <person name="Kyrpides N."/>
            <person name="Mavromatis K."/>
            <person name="Ivanova N."/>
            <person name="Mikhailova N."/>
            <person name="Chertkov O."/>
            <person name="Brettin T."/>
            <person name="Detter J.C."/>
            <person name="Han C."/>
            <person name="Larimer F."/>
            <person name="Land M."/>
            <person name="Hauser L."/>
            <person name="Markowitz V."/>
            <person name="Cheng J.-F."/>
            <person name="Hugenholtz P."/>
            <person name="Woyke T."/>
            <person name="Wu D."/>
            <person name="Pukall R."/>
            <person name="Steenblock K."/>
            <person name="Schneider S."/>
            <person name="Klenk H.-P."/>
            <person name="Eisen J.A."/>
        </authorList>
    </citation>
    <scope>NUCLEOTIDE SEQUENCE [LARGE SCALE GENOMIC DNA]</scope>
    <source>
        <strain evidence="9">DSM 14684 / CIP 108061 / JCM 11494 / NBRC 100937 / ID131577</strain>
    </source>
</reference>
<dbReference type="InterPro" id="IPR001434">
    <property type="entry name" value="OmcB-like_DUF11"/>
</dbReference>
<protein>
    <submittedName>
        <fullName evidence="8">Conserved repeat domain protein</fullName>
    </submittedName>
</protein>
<keyword evidence="2" id="KW-0964">Secreted</keyword>
<dbReference type="Gene3D" id="2.60.40.10">
    <property type="entry name" value="Immunoglobulins"/>
    <property type="match status" value="3"/>
</dbReference>
<feature type="domain" description="DUF11" evidence="6">
    <location>
        <begin position="791"/>
        <end position="901"/>
    </location>
</feature>
<dbReference type="GO" id="GO:0005975">
    <property type="term" value="P:carbohydrate metabolic process"/>
    <property type="evidence" value="ECO:0007669"/>
    <property type="project" value="UniProtKB-ARBA"/>
</dbReference>
<keyword evidence="3 5" id="KW-0732">Signal</keyword>
<evidence type="ECO:0000256" key="3">
    <source>
        <dbReference type="ARBA" id="ARBA00022729"/>
    </source>
</evidence>
<feature type="domain" description="DUF11" evidence="6">
    <location>
        <begin position="910"/>
        <end position="1007"/>
    </location>
</feature>
<feature type="compositionally biased region" description="Basic and acidic residues" evidence="4">
    <location>
        <begin position="1024"/>
        <end position="1034"/>
    </location>
</feature>
<dbReference type="AlphaFoldDB" id="D3F6E3"/>
<dbReference type="InterPro" id="IPR033764">
    <property type="entry name" value="Sdr_B"/>
</dbReference>
<keyword evidence="9" id="KW-1185">Reference proteome</keyword>
<dbReference type="OrthoDB" id="3169091at2"/>
<feature type="signal peptide" evidence="5">
    <location>
        <begin position="1"/>
        <end position="33"/>
    </location>
</feature>
<comment type="subcellular location">
    <subcellularLocation>
        <location evidence="1">Secreted</location>
    </subcellularLocation>
</comment>
<feature type="compositionally biased region" description="Pro residues" evidence="4">
    <location>
        <begin position="1009"/>
        <end position="1023"/>
    </location>
</feature>
<dbReference type="NCBIfam" id="TIGR01451">
    <property type="entry name" value="B_ant_repeat"/>
    <property type="match status" value="3"/>
</dbReference>
<dbReference type="PANTHER" id="PTHR34819">
    <property type="entry name" value="LARGE CYSTEINE-RICH PERIPLASMIC PROTEIN OMCB"/>
    <property type="match status" value="1"/>
</dbReference>
<accession>D3F6E3</accession>
<sequence precursor="true">MTTGRSHPTSPVRRWWRAPLIASALLLTLPALAAAAPISGTAFEDFNDNGTRDSSPAVDSGVGGITVTAYGADGGAVASATTAADGTYTLNVPDGAGRVRVEFTGLPAGYQPARHGTNSGTTVQFATGPASGVDVGVLQPANYCQDNPLLAIACQRFGAHDGRYGGDATIRLVSDDTPDQTQAVAGGELGAPIVRPGALFSQTGAIFGIAQPTASNYLYSSAYTKRHSDWGPGGAGAIYRTDVAQATAGTPNASVFFDVNSLPGNPAGGGFVRGADRTGADVREFFNDSLAWDAVGSSGLGNLSSTDDGSELYTVGLASGELIRVPVPADGSRPASAQAYAIPRAACANPADARPMATAVHDGLVYVGGVCSEASRGDPPPQTASADLRLFVYTFDPATGAFGASPVLNQTLESRRLCVIRSGAPVDPFPSAACTNGISADWHPWTSQSTRSAIDVGNAGRYPQPMLADISFVGDDLVLGIRDRSPDQVGVISRFPNGDPGEVGMQSGYTLRACPAGAAFQLESNGVCGGLTASGPKNVAQWGPGGSLFYWYQNYNSFSAAGGAAHDYGGQGGTLQIPGYADLRQASGYGANRCAPGSVIGGCPATDGPSGSSGVLYLSNSDGSRTRGFNLYTGGGDNNVVSTFGKANGLGDLEALCDAAPIEIGNYVWLDPDRDGAQDPSEAAIGDVLVELLDGSGNVIATTRTDANGQYWFNESNVPGAIQPNTDYTVRIPLGQAPLAQYTPTNPDTDAQLRDSDGIPSGAFVVDRLRTGAAGHNDHTHDFGFVPPFNVSIRKAVSSPTAKIGDTITYRLTARNDGPAVSNDVLVTDNLPEQLQLTGARTSKGSCTTSGNTVRCQLGRLQPGQTETITVTAIAHRSGTAINNAEISSPGDRDPRDNRDRREVRIPEPDLSIVKTASAPTVRLGETVTYTLVARNNGPGLARDVVVTDRLPDELQLTGVRTPVGECTRRGDNVRCELGTLSERQQVRITVTAKAVKAGRTVNVGVVEVPPPPRTPPGTPPPPRDPKPRNNRDGARVVVRRVDLGLTKSVDRTVLRAGQRATYTIKVRNPSRRVALRNVRTCDDLPKGLVFVKATPKAKLSKGRYCWTAKVLKPGQSKTYRLTVRALRGTGGTRVNRAVATAPDANTRRANRAVRVIGGGIKGGGVTG</sequence>
<feature type="compositionally biased region" description="Basic and acidic residues" evidence="4">
    <location>
        <begin position="891"/>
        <end position="905"/>
    </location>
</feature>
<evidence type="ECO:0000256" key="4">
    <source>
        <dbReference type="SAM" id="MobiDB-lite"/>
    </source>
</evidence>
<dbReference type="STRING" id="469383.Cwoe_2285"/>
<dbReference type="eggNOG" id="COG1361">
    <property type="taxonomic scope" value="Bacteria"/>
</dbReference>
<feature type="domain" description="DUF11" evidence="6">
    <location>
        <begin position="1043"/>
        <end position="1149"/>
    </location>
</feature>
<feature type="region of interest" description="Disordered" evidence="4">
    <location>
        <begin position="1006"/>
        <end position="1034"/>
    </location>
</feature>
<dbReference type="PANTHER" id="PTHR34819:SF3">
    <property type="entry name" value="CELL SURFACE PROTEIN"/>
    <property type="match status" value="1"/>
</dbReference>
<evidence type="ECO:0000256" key="1">
    <source>
        <dbReference type="ARBA" id="ARBA00004613"/>
    </source>
</evidence>
<feature type="domain" description="SD-repeat containing protein B" evidence="7">
    <location>
        <begin position="41"/>
        <end position="123"/>
    </location>
</feature>
<dbReference type="Proteomes" id="UP000008229">
    <property type="component" value="Chromosome"/>
</dbReference>
<feature type="domain" description="SD-repeat containing protein B" evidence="7">
    <location>
        <begin position="663"/>
        <end position="785"/>
    </location>
</feature>
<organism evidence="8 9">
    <name type="scientific">Conexibacter woesei (strain DSM 14684 / CCUG 47730 / CIP 108061 / JCM 11494 / NBRC 100937 / ID131577)</name>
    <dbReference type="NCBI Taxonomy" id="469383"/>
    <lineage>
        <taxon>Bacteria</taxon>
        <taxon>Bacillati</taxon>
        <taxon>Actinomycetota</taxon>
        <taxon>Thermoleophilia</taxon>
        <taxon>Solirubrobacterales</taxon>
        <taxon>Conexibacteraceae</taxon>
        <taxon>Conexibacter</taxon>
    </lineage>
</organism>
<dbReference type="InterPro" id="IPR047589">
    <property type="entry name" value="DUF11_rpt"/>
</dbReference>
<dbReference type="EMBL" id="CP001854">
    <property type="protein sequence ID" value="ADB50710.1"/>
    <property type="molecule type" value="Genomic_DNA"/>
</dbReference>
<dbReference type="Pfam" id="PF17210">
    <property type="entry name" value="SdrD_B"/>
    <property type="match status" value="2"/>
</dbReference>
<proteinExistence type="predicted"/>
<evidence type="ECO:0000259" key="6">
    <source>
        <dbReference type="Pfam" id="PF01345"/>
    </source>
</evidence>
<evidence type="ECO:0000256" key="2">
    <source>
        <dbReference type="ARBA" id="ARBA00022525"/>
    </source>
</evidence>
<evidence type="ECO:0000313" key="9">
    <source>
        <dbReference type="Proteomes" id="UP000008229"/>
    </source>
</evidence>
<name>D3F6E3_CONWI</name>
<dbReference type="Gene3D" id="2.60.40.740">
    <property type="match status" value="1"/>
</dbReference>
<feature type="chain" id="PRO_5038805111" evidence="5">
    <location>
        <begin position="34"/>
        <end position="1168"/>
    </location>
</feature>
<dbReference type="HOGENOM" id="CLU_274375_0_0_11"/>